<name>A0ABW5HRX3_9PSEU</name>
<protein>
    <submittedName>
        <fullName evidence="2">DUF6328 family protein</fullName>
    </submittedName>
</protein>
<evidence type="ECO:0000256" key="1">
    <source>
        <dbReference type="SAM" id="Phobius"/>
    </source>
</evidence>
<dbReference type="Proteomes" id="UP001597542">
    <property type="component" value="Unassembled WGS sequence"/>
</dbReference>
<dbReference type="RefSeq" id="WP_344277802.1">
    <property type="nucleotide sequence ID" value="NZ_BAAAHV010000013.1"/>
</dbReference>
<feature type="transmembrane region" description="Helical" evidence="1">
    <location>
        <begin position="67"/>
        <end position="86"/>
    </location>
</feature>
<comment type="caution">
    <text evidence="2">The sequence shown here is derived from an EMBL/GenBank/DDBJ whole genome shotgun (WGS) entry which is preliminary data.</text>
</comment>
<evidence type="ECO:0000313" key="3">
    <source>
        <dbReference type="Proteomes" id="UP001597542"/>
    </source>
</evidence>
<accession>A0ABW5HRX3</accession>
<keyword evidence="1" id="KW-1133">Transmembrane helix</keyword>
<dbReference type="InterPro" id="IPR046291">
    <property type="entry name" value="DUF6328"/>
</dbReference>
<sequence length="191" mass="20899">MIETTEAVAAQQIELLVPEMRAESADLPAPRGPRITGPEVRVETQSQRLHRNYAELLQEVRVAQTGVQLLLASMLTMVFTPLFSSFSHFQRGVYVTALILGVAANALLVAPAVYHRVIFGCNLRQDLVRTSNVLVLAGFSFLMLSLSAAFLLVLSIAIGPETASAIAAGALTMLVSLWYVLPIRARLRKRR</sequence>
<proteinExistence type="predicted"/>
<evidence type="ECO:0000313" key="2">
    <source>
        <dbReference type="EMBL" id="MFD2479643.1"/>
    </source>
</evidence>
<keyword evidence="1" id="KW-0812">Transmembrane</keyword>
<feature type="transmembrane region" description="Helical" evidence="1">
    <location>
        <begin position="163"/>
        <end position="181"/>
    </location>
</feature>
<reference evidence="3" key="1">
    <citation type="journal article" date="2019" name="Int. J. Syst. Evol. Microbiol.">
        <title>The Global Catalogue of Microorganisms (GCM) 10K type strain sequencing project: providing services to taxonomists for standard genome sequencing and annotation.</title>
        <authorList>
            <consortium name="The Broad Institute Genomics Platform"/>
            <consortium name="The Broad Institute Genome Sequencing Center for Infectious Disease"/>
            <person name="Wu L."/>
            <person name="Ma J."/>
        </authorList>
    </citation>
    <scope>NUCLEOTIDE SEQUENCE [LARGE SCALE GENOMIC DNA]</scope>
    <source>
        <strain evidence="3">CGMCC 4.7638</strain>
    </source>
</reference>
<gene>
    <name evidence="2" type="ORF">ACFSUT_05120</name>
</gene>
<feature type="transmembrane region" description="Helical" evidence="1">
    <location>
        <begin position="92"/>
        <end position="114"/>
    </location>
</feature>
<dbReference type="EMBL" id="JBHUKQ010000004">
    <property type="protein sequence ID" value="MFD2479643.1"/>
    <property type="molecule type" value="Genomic_DNA"/>
</dbReference>
<dbReference type="Pfam" id="PF19853">
    <property type="entry name" value="DUF6328"/>
    <property type="match status" value="1"/>
</dbReference>
<feature type="transmembrane region" description="Helical" evidence="1">
    <location>
        <begin position="134"/>
        <end position="157"/>
    </location>
</feature>
<keyword evidence="1" id="KW-0472">Membrane</keyword>
<organism evidence="2 3">
    <name type="scientific">Amycolatopsis albidoflavus</name>
    <dbReference type="NCBI Taxonomy" id="102226"/>
    <lineage>
        <taxon>Bacteria</taxon>
        <taxon>Bacillati</taxon>
        <taxon>Actinomycetota</taxon>
        <taxon>Actinomycetes</taxon>
        <taxon>Pseudonocardiales</taxon>
        <taxon>Pseudonocardiaceae</taxon>
        <taxon>Amycolatopsis</taxon>
    </lineage>
</organism>
<keyword evidence="3" id="KW-1185">Reference proteome</keyword>